<proteinExistence type="predicted"/>
<organism evidence="2 3">
    <name type="scientific">Streptomyces salinarius</name>
    <dbReference type="NCBI Taxonomy" id="2762598"/>
    <lineage>
        <taxon>Bacteria</taxon>
        <taxon>Bacillati</taxon>
        <taxon>Actinomycetota</taxon>
        <taxon>Actinomycetes</taxon>
        <taxon>Kitasatosporales</taxon>
        <taxon>Streptomycetaceae</taxon>
        <taxon>Streptomyces</taxon>
    </lineage>
</organism>
<dbReference type="EMBL" id="JBITPR010000066">
    <property type="protein sequence ID" value="MFI7876033.1"/>
    <property type="molecule type" value="Genomic_DNA"/>
</dbReference>
<feature type="region of interest" description="Disordered" evidence="1">
    <location>
        <begin position="1"/>
        <end position="29"/>
    </location>
</feature>
<accession>A0ABW8BLV9</accession>
<evidence type="ECO:0000313" key="3">
    <source>
        <dbReference type="Proteomes" id="UP001614264"/>
    </source>
</evidence>
<dbReference type="Gene3D" id="1.10.10.10">
    <property type="entry name" value="Winged helix-like DNA-binding domain superfamily/Winged helix DNA-binding domain"/>
    <property type="match status" value="1"/>
</dbReference>
<comment type="caution">
    <text evidence="2">The sequence shown here is derived from an EMBL/GenBank/DDBJ whole genome shotgun (WGS) entry which is preliminary data.</text>
</comment>
<gene>
    <name evidence="2" type="ORF">AB4829_36245</name>
</gene>
<protein>
    <submittedName>
        <fullName evidence="2">MarR family transcriptional regulator</fullName>
    </submittedName>
</protein>
<evidence type="ECO:0000313" key="2">
    <source>
        <dbReference type="EMBL" id="MFI7876033.1"/>
    </source>
</evidence>
<feature type="compositionally biased region" description="Polar residues" evidence="1">
    <location>
        <begin position="9"/>
        <end position="29"/>
    </location>
</feature>
<name>A0ABW8BLV9_9ACTN</name>
<keyword evidence="3" id="KW-1185">Reference proteome</keyword>
<sequence>MSPVVMSRLSETSPGQGSQVPNQGRSGRSRALVNTATGEVHELLEAEGEGAPRRSYAFGGRHGQFSFERVLAMLAADSGITGNEFRLFFYCGIMTYNGKGGATAVEAADFLGLTPQATRRMAKKLAEHKMLLVADVIGRTIKYRVTPHIVSSLSGREQSEEAAAYHLPTLPGRPAQRRRA</sequence>
<dbReference type="InterPro" id="IPR036388">
    <property type="entry name" value="WH-like_DNA-bd_sf"/>
</dbReference>
<dbReference type="RefSeq" id="WP_399594974.1">
    <property type="nucleotide sequence ID" value="NZ_JBITPR010000066.1"/>
</dbReference>
<dbReference type="Proteomes" id="UP001614264">
    <property type="component" value="Unassembled WGS sequence"/>
</dbReference>
<evidence type="ECO:0000256" key="1">
    <source>
        <dbReference type="SAM" id="MobiDB-lite"/>
    </source>
</evidence>
<reference evidence="2 3" key="1">
    <citation type="submission" date="2024-07" db="EMBL/GenBank/DDBJ databases">
        <title>Whole genome sequencing of Prodigiosin pigment-producing Streptomyces salinarius isolated from rhizosphere soil of Arachis hypogaea.</title>
        <authorList>
            <person name="Vidhya A."/>
            <person name="Ramya S."/>
        </authorList>
    </citation>
    <scope>NUCLEOTIDE SEQUENCE [LARGE SCALE GENOMIC DNA]</scope>
    <source>
        <strain evidence="2 3">VRMG2420</strain>
    </source>
</reference>